<dbReference type="SUPFAM" id="SSF53474">
    <property type="entry name" value="alpha/beta-Hydrolases"/>
    <property type="match status" value="1"/>
</dbReference>
<dbReference type="OrthoDB" id="9801763at2"/>
<evidence type="ECO:0000256" key="2">
    <source>
        <dbReference type="ARBA" id="ARBA00022801"/>
    </source>
</evidence>
<dbReference type="EMBL" id="SMRS01000011">
    <property type="protein sequence ID" value="KAA0873612.1"/>
    <property type="molecule type" value="Genomic_DNA"/>
</dbReference>
<dbReference type="InterPro" id="IPR050565">
    <property type="entry name" value="LYPA1-2/EST-like"/>
</dbReference>
<keyword evidence="5" id="KW-1185">Reference proteome</keyword>
<dbReference type="Pfam" id="PF02230">
    <property type="entry name" value="Abhydrolase_2"/>
    <property type="match status" value="1"/>
</dbReference>
<dbReference type="GO" id="GO:0016787">
    <property type="term" value="F:hydrolase activity"/>
    <property type="evidence" value="ECO:0007669"/>
    <property type="project" value="UniProtKB-KW"/>
</dbReference>
<evidence type="ECO:0000313" key="4">
    <source>
        <dbReference type="EMBL" id="KAA0873612.1"/>
    </source>
</evidence>
<dbReference type="InterPro" id="IPR003140">
    <property type="entry name" value="PLipase/COase/thioEstase"/>
</dbReference>
<evidence type="ECO:0000256" key="1">
    <source>
        <dbReference type="ARBA" id="ARBA00006499"/>
    </source>
</evidence>
<dbReference type="Gene3D" id="3.40.50.1820">
    <property type="entry name" value="alpha/beta hydrolase"/>
    <property type="match status" value="1"/>
</dbReference>
<sequence>MFADPLILEPKTPAKACLIWLHGLGADGYDFEPVIPELGLPVDLPLRCIFPHAPIRPVTINAGYAMPAWYDILEMNLERKIDLAELQESADYVQRLIDDQIQQGIHSEHIFLAGFSQGGAVAYQAALSYPHPLGGLLALSTYFASAEQQAFHPANQALNILIQHGLQDDVVPEQLGQKALSVLQAQGLTPEYQTYAMEHSLCLAQVKAIGHWLMKKLDSCTP</sequence>
<accession>A0A5A9VZ71</accession>
<gene>
    <name evidence="4" type="ORF">E1H14_12410</name>
</gene>
<keyword evidence="2" id="KW-0378">Hydrolase</keyword>
<proteinExistence type="inferred from homology"/>
<protein>
    <submittedName>
        <fullName evidence="4">Carboxylesterase</fullName>
    </submittedName>
</protein>
<comment type="similarity">
    <text evidence="1">Belongs to the AB hydrolase superfamily. AB hydrolase 2 family.</text>
</comment>
<dbReference type="RefSeq" id="WP_149391803.1">
    <property type="nucleotide sequence ID" value="NZ_SMRS01000011.1"/>
</dbReference>
<dbReference type="InterPro" id="IPR029058">
    <property type="entry name" value="AB_hydrolase_fold"/>
</dbReference>
<feature type="domain" description="Phospholipase/carboxylesterase/thioesterase" evidence="3">
    <location>
        <begin position="5"/>
        <end position="215"/>
    </location>
</feature>
<dbReference type="PANTHER" id="PTHR10655:SF17">
    <property type="entry name" value="LYSOPHOSPHOLIPASE-LIKE PROTEIN 1"/>
    <property type="match status" value="1"/>
</dbReference>
<comment type="caution">
    <text evidence="4">The sequence shown here is derived from an EMBL/GenBank/DDBJ whole genome shotgun (WGS) entry which is preliminary data.</text>
</comment>
<evidence type="ECO:0000313" key="5">
    <source>
        <dbReference type="Proteomes" id="UP000325302"/>
    </source>
</evidence>
<reference evidence="4 5" key="1">
    <citation type="submission" date="2019-03" db="EMBL/GenBank/DDBJ databases">
        <title>Nitrincola sp. nov. isolated from an Indian soda lake.</title>
        <authorList>
            <person name="Joshi A."/>
            <person name="Thite S.V."/>
            <person name="Joseph N."/>
            <person name="Dhotre D."/>
            <person name="Moorthy M."/>
            <person name="Shouche Y.S."/>
        </authorList>
    </citation>
    <scope>NUCLEOTIDE SEQUENCE [LARGE SCALE GENOMIC DNA]</scope>
    <source>
        <strain evidence="4 5">MEB193</strain>
    </source>
</reference>
<name>A0A5A9VZ71_9GAMM</name>
<evidence type="ECO:0000259" key="3">
    <source>
        <dbReference type="Pfam" id="PF02230"/>
    </source>
</evidence>
<organism evidence="4 5">
    <name type="scientific">Nitrincola tapanii</name>
    <dbReference type="NCBI Taxonomy" id="1708751"/>
    <lineage>
        <taxon>Bacteria</taxon>
        <taxon>Pseudomonadati</taxon>
        <taxon>Pseudomonadota</taxon>
        <taxon>Gammaproteobacteria</taxon>
        <taxon>Oceanospirillales</taxon>
        <taxon>Oceanospirillaceae</taxon>
        <taxon>Nitrincola</taxon>
    </lineage>
</organism>
<dbReference type="PANTHER" id="PTHR10655">
    <property type="entry name" value="LYSOPHOSPHOLIPASE-RELATED"/>
    <property type="match status" value="1"/>
</dbReference>
<dbReference type="Proteomes" id="UP000325302">
    <property type="component" value="Unassembled WGS sequence"/>
</dbReference>
<dbReference type="AlphaFoldDB" id="A0A5A9VZ71"/>